<evidence type="ECO:0000259" key="8">
    <source>
        <dbReference type="PROSITE" id="PS50202"/>
    </source>
</evidence>
<dbReference type="InterPro" id="IPR051155">
    <property type="entry name" value="Nematode_MSP"/>
</dbReference>
<dbReference type="SUPFAM" id="SSF49354">
    <property type="entry name" value="PapD-like"/>
    <property type="match status" value="1"/>
</dbReference>
<evidence type="ECO:0000256" key="2">
    <source>
        <dbReference type="ARBA" id="ARBA00022490"/>
    </source>
</evidence>
<sequence>MAASIPPGDIQTQPNAKIVFNSPYDHKHTHRIKINNSSARRIGWAIKTTNAKRLEVDPPCGVLDPKEAVLMAVSCDAFDFASEDTNNDRITIEWTNTPEGADKQFRFEWFQGDGMVRRKNLPIEYNP</sequence>
<evidence type="ECO:0000256" key="3">
    <source>
        <dbReference type="ARBA" id="ARBA00023212"/>
    </source>
</evidence>
<dbReference type="Proteomes" id="UP000887540">
    <property type="component" value="Unplaced"/>
</dbReference>
<dbReference type="PANTHER" id="PTHR22920:SF7">
    <property type="entry name" value="MSP DOMAIN-CONTAINING PROTEIN-RELATED"/>
    <property type="match status" value="1"/>
</dbReference>
<keyword evidence="9" id="KW-1185">Reference proteome</keyword>
<dbReference type="GO" id="GO:0031143">
    <property type="term" value="C:pseudopodium"/>
    <property type="evidence" value="ECO:0007669"/>
    <property type="project" value="UniProtKB-SubCell"/>
</dbReference>
<evidence type="ECO:0000313" key="10">
    <source>
        <dbReference type="WBParaSite" id="ACRNAN_scaffold16426.g27753.t1"/>
    </source>
</evidence>
<dbReference type="PROSITE" id="PS50202">
    <property type="entry name" value="MSP"/>
    <property type="match status" value="1"/>
</dbReference>
<dbReference type="InterPro" id="IPR013783">
    <property type="entry name" value="Ig-like_fold"/>
</dbReference>
<organism evidence="9 10">
    <name type="scientific">Acrobeloides nanus</name>
    <dbReference type="NCBI Taxonomy" id="290746"/>
    <lineage>
        <taxon>Eukaryota</taxon>
        <taxon>Metazoa</taxon>
        <taxon>Ecdysozoa</taxon>
        <taxon>Nematoda</taxon>
        <taxon>Chromadorea</taxon>
        <taxon>Rhabditida</taxon>
        <taxon>Tylenchina</taxon>
        <taxon>Cephalobomorpha</taxon>
        <taxon>Cephaloboidea</taxon>
        <taxon>Cephalobidae</taxon>
        <taxon>Acrobeloides</taxon>
    </lineage>
</organism>
<evidence type="ECO:0000313" key="9">
    <source>
        <dbReference type="Proteomes" id="UP000887540"/>
    </source>
</evidence>
<feature type="domain" description="MSP" evidence="8">
    <location>
        <begin position="9"/>
        <end position="126"/>
    </location>
</feature>
<evidence type="ECO:0000256" key="1">
    <source>
        <dbReference type="ARBA" id="ARBA00004245"/>
    </source>
</evidence>
<proteinExistence type="predicted"/>
<dbReference type="InterPro" id="IPR000535">
    <property type="entry name" value="MSP_dom"/>
</dbReference>
<keyword evidence="2" id="KW-0963">Cytoplasm</keyword>
<evidence type="ECO:0000256" key="5">
    <source>
        <dbReference type="ARBA" id="ARBA00037744"/>
    </source>
</evidence>
<accession>A0A914CZS0</accession>
<reference evidence="10" key="1">
    <citation type="submission" date="2022-11" db="UniProtKB">
        <authorList>
            <consortium name="WormBaseParasite"/>
        </authorList>
    </citation>
    <scope>IDENTIFICATION</scope>
</reference>
<name>A0A914CZS0_9BILA</name>
<dbReference type="Gene3D" id="2.60.40.10">
    <property type="entry name" value="Immunoglobulins"/>
    <property type="match status" value="1"/>
</dbReference>
<evidence type="ECO:0000256" key="6">
    <source>
        <dbReference type="ARBA" id="ARBA00037818"/>
    </source>
</evidence>
<keyword evidence="3 7" id="KW-0206">Cytoskeleton</keyword>
<dbReference type="Pfam" id="PF00635">
    <property type="entry name" value="Motile_Sperm"/>
    <property type="match status" value="1"/>
</dbReference>
<comment type="subcellular location">
    <subcellularLocation>
        <location evidence="6">Cell projection</location>
        <location evidence="6">Pseudopodium</location>
    </subcellularLocation>
    <subcellularLocation>
        <location evidence="1">Cytoplasm</location>
        <location evidence="1">Cytoskeleton</location>
    </subcellularLocation>
</comment>
<dbReference type="WBParaSite" id="ACRNAN_scaffold16426.g27753.t1">
    <property type="protein sequence ID" value="ACRNAN_scaffold16426.g27753.t1"/>
    <property type="gene ID" value="ACRNAN_scaffold16426.g27753"/>
</dbReference>
<dbReference type="GO" id="GO:0005856">
    <property type="term" value="C:cytoskeleton"/>
    <property type="evidence" value="ECO:0007669"/>
    <property type="project" value="UniProtKB-SubCell"/>
</dbReference>
<dbReference type="InterPro" id="IPR008962">
    <property type="entry name" value="PapD-like_sf"/>
</dbReference>
<keyword evidence="4" id="KW-0966">Cell projection</keyword>
<comment type="function">
    <text evidence="5 7">Central component in molecular interactions underlying sperm crawling. Forms an extensive filament system that extends from sperm villipoda, along the leading edge of the pseudopod.</text>
</comment>
<dbReference type="AlphaFoldDB" id="A0A914CZS0"/>
<protein>
    <recommendedName>
        <fullName evidence="7">Major sperm protein</fullName>
    </recommendedName>
</protein>
<evidence type="ECO:0000256" key="4">
    <source>
        <dbReference type="ARBA" id="ARBA00023273"/>
    </source>
</evidence>
<evidence type="ECO:0000256" key="7">
    <source>
        <dbReference type="RuleBase" id="RU003425"/>
    </source>
</evidence>
<dbReference type="PANTHER" id="PTHR22920">
    <property type="entry name" value="MAJOR SPERM PROTEIN"/>
    <property type="match status" value="1"/>
</dbReference>